<dbReference type="InterPro" id="IPR037962">
    <property type="entry name" value="Neuralized"/>
</dbReference>
<evidence type="ECO:0000313" key="8">
    <source>
        <dbReference type="Proteomes" id="UP001176940"/>
    </source>
</evidence>
<dbReference type="PROSITE" id="PS51065">
    <property type="entry name" value="NHR"/>
    <property type="match status" value="1"/>
</dbReference>
<feature type="domain" description="NHR" evidence="6">
    <location>
        <begin position="8"/>
        <end position="165"/>
    </location>
</feature>
<dbReference type="EMBL" id="CAUEEQ010000072">
    <property type="protein sequence ID" value="CAJ0915801.1"/>
    <property type="molecule type" value="Genomic_DNA"/>
</dbReference>
<evidence type="ECO:0000313" key="7">
    <source>
        <dbReference type="EMBL" id="CAJ0915801.1"/>
    </source>
</evidence>
<dbReference type="Pfam" id="PF13920">
    <property type="entry name" value="zf-C3HC4_3"/>
    <property type="match status" value="1"/>
</dbReference>
<feature type="domain" description="RING-type" evidence="5">
    <location>
        <begin position="234"/>
        <end position="273"/>
    </location>
</feature>
<dbReference type="PANTHER" id="PTHR12429:SF37">
    <property type="entry name" value="E3 UBIQUITIN-PROTEIN LIGASE NEURL3"/>
    <property type="match status" value="1"/>
</dbReference>
<organism evidence="7 8">
    <name type="scientific">Ranitomeya imitator</name>
    <name type="common">mimic poison frog</name>
    <dbReference type="NCBI Taxonomy" id="111125"/>
    <lineage>
        <taxon>Eukaryota</taxon>
        <taxon>Metazoa</taxon>
        <taxon>Chordata</taxon>
        <taxon>Craniata</taxon>
        <taxon>Vertebrata</taxon>
        <taxon>Euteleostomi</taxon>
        <taxon>Amphibia</taxon>
        <taxon>Batrachia</taxon>
        <taxon>Anura</taxon>
        <taxon>Neobatrachia</taxon>
        <taxon>Hyloidea</taxon>
        <taxon>Dendrobatidae</taxon>
        <taxon>Dendrobatinae</taxon>
        <taxon>Ranitomeya</taxon>
    </lineage>
</organism>
<keyword evidence="8" id="KW-1185">Reference proteome</keyword>
<sequence>MVLEITTGLSFHPHSKGYNIVLNSCRHRAERRHSFHDGIIFSNRPILPREKVWIRILKVEQRWYGALRVGFTSTNPSNLDSISLPPFACPNLTIRPDFWAIGIPDELCREGEEICFWINKIGQVLLKKKGSFKPEVLFSGIPRKTAVWVMLDVYGQTKALQLMDGKSKHKFFRCCCPSNIDTPNLGLGHPESIVTKNKDFLPFHSKQYIEKSSKLDLRTEVVNLQLFREEEPNCVICLDRTADTLLLPCRHCSFCKQCVLKIKAQSNICPLCRQSIQISQDIREEHLLTNYCR</sequence>
<dbReference type="PROSITE" id="PS50089">
    <property type="entry name" value="ZF_RING_2"/>
    <property type="match status" value="1"/>
</dbReference>
<protein>
    <recommendedName>
        <fullName evidence="9">E3 ubiquitin-protein ligase NEURL3</fullName>
    </recommendedName>
</protein>
<dbReference type="Pfam" id="PF07177">
    <property type="entry name" value="Neuralized"/>
    <property type="match status" value="1"/>
</dbReference>
<dbReference type="Gene3D" id="2.60.120.920">
    <property type="match status" value="1"/>
</dbReference>
<dbReference type="SMART" id="SM00588">
    <property type="entry name" value="NEUZ"/>
    <property type="match status" value="1"/>
</dbReference>
<dbReference type="Proteomes" id="UP001176940">
    <property type="component" value="Unassembled WGS sequence"/>
</dbReference>
<evidence type="ECO:0000259" key="5">
    <source>
        <dbReference type="PROSITE" id="PS50089"/>
    </source>
</evidence>
<comment type="caution">
    <text evidence="7">The sequence shown here is derived from an EMBL/GenBank/DDBJ whole genome shotgun (WGS) entry which is preliminary data.</text>
</comment>
<dbReference type="InterPro" id="IPR001841">
    <property type="entry name" value="Znf_RING"/>
</dbReference>
<name>A0ABN9KMZ3_9NEOB</name>
<dbReference type="InterPro" id="IPR013083">
    <property type="entry name" value="Znf_RING/FYVE/PHD"/>
</dbReference>
<reference evidence="7" key="1">
    <citation type="submission" date="2023-07" db="EMBL/GenBank/DDBJ databases">
        <authorList>
            <person name="Stuckert A."/>
        </authorList>
    </citation>
    <scope>NUCLEOTIDE SEQUENCE</scope>
</reference>
<keyword evidence="2 4" id="KW-0863">Zinc-finger</keyword>
<evidence type="ECO:0000256" key="3">
    <source>
        <dbReference type="ARBA" id="ARBA00022833"/>
    </source>
</evidence>
<evidence type="ECO:0000256" key="2">
    <source>
        <dbReference type="ARBA" id="ARBA00022771"/>
    </source>
</evidence>
<evidence type="ECO:0000259" key="6">
    <source>
        <dbReference type="PROSITE" id="PS51065"/>
    </source>
</evidence>
<accession>A0ABN9KMZ3</accession>
<keyword evidence="1" id="KW-0479">Metal-binding</keyword>
<gene>
    <name evidence="7" type="ORF">RIMI_LOCUS101405</name>
</gene>
<keyword evidence="3" id="KW-0862">Zinc</keyword>
<dbReference type="SUPFAM" id="SSF57850">
    <property type="entry name" value="RING/U-box"/>
    <property type="match status" value="1"/>
</dbReference>
<dbReference type="SMART" id="SM00184">
    <property type="entry name" value="RING"/>
    <property type="match status" value="1"/>
</dbReference>
<dbReference type="Gene3D" id="3.30.40.10">
    <property type="entry name" value="Zinc/RING finger domain, C3HC4 (zinc finger)"/>
    <property type="match status" value="1"/>
</dbReference>
<evidence type="ECO:0008006" key="9">
    <source>
        <dbReference type="Google" id="ProtNLM"/>
    </source>
</evidence>
<dbReference type="InterPro" id="IPR006573">
    <property type="entry name" value="NHR_dom"/>
</dbReference>
<dbReference type="InterPro" id="IPR043136">
    <property type="entry name" value="B30.2/SPRY_sf"/>
</dbReference>
<evidence type="ECO:0000256" key="4">
    <source>
        <dbReference type="PROSITE-ProRule" id="PRU00175"/>
    </source>
</evidence>
<proteinExistence type="predicted"/>
<dbReference type="PANTHER" id="PTHR12429">
    <property type="entry name" value="NEURALIZED"/>
    <property type="match status" value="1"/>
</dbReference>
<evidence type="ECO:0000256" key="1">
    <source>
        <dbReference type="ARBA" id="ARBA00022723"/>
    </source>
</evidence>